<gene>
    <name evidence="1" type="ORF">WJM97_13920</name>
</gene>
<evidence type="ECO:0000313" key="1">
    <source>
        <dbReference type="EMBL" id="WZB86495.1"/>
    </source>
</evidence>
<reference evidence="1 2" key="1">
    <citation type="submission" date="2024-04" db="EMBL/GenBank/DDBJ databases">
        <title>Okeanomitos corallinicola gen. &amp; sp. nov. (Nostocales, Cyanobacteria), a new toxic marine heterocyst-forming cyanobacterium from a coral reef.</title>
        <authorList>
            <person name="Li H."/>
            <person name="Li R."/>
            <person name="Kang J."/>
            <person name="Hii K.S."/>
            <person name="Mohamed H.F."/>
            <person name="Xu X."/>
            <person name="Luo Z."/>
        </authorList>
    </citation>
    <scope>NUCLEOTIDE SEQUENCE [LARGE SCALE GENOMIC DNA]</scope>
    <source>
        <strain evidence="1 2">TIOX110</strain>
    </source>
</reference>
<name>A0ABZ2UNX3_9CYAN</name>
<proteinExistence type="predicted"/>
<evidence type="ECO:0008006" key="3">
    <source>
        <dbReference type="Google" id="ProtNLM"/>
    </source>
</evidence>
<sequence>MIFLDDEDNLIAQQQDIELFNNIGYLDDFEGRLTVWLTINPTPRIRWEFEVARGDYRFIEKPKRLVSWEDTSPSLVVFAPKAHSSVGCRSQMSGYAEKVIYGNIDTLAHYFNFYLPNTDFIRQATGGNFQDFINNFNQPLKANLGNGWTVELFTNEHALKWLDPRQVNQGSMITLKIQLFDTDKDNIDKIQNLRVKSILDASKIFYELCLMLSYINGGYVQPIYLTANKAGLNERHQRSSLAISQLISPIEEVGKSFLRNYGIEDLLNFINCFSNFQKMRQLPHWQEKWILILEWYFQAIPRISERRRNPLLPVVVNALGTLLENLARIILVDDELDQVKRDIKEKQFERDKKYLKKIKDLGLEKYGFNLENEWKEDGLARYRLRLLLKRIGINNEEDNIKNFVRIRNNATHAKNDDLNLDIMKQHEVVWTATQWVDEIILWRLGYNGQYKQRSLKTDKPINPRYDLSLRDCDW</sequence>
<dbReference type="EMBL" id="CP150886">
    <property type="protein sequence ID" value="WZB86495.1"/>
    <property type="molecule type" value="Genomic_DNA"/>
</dbReference>
<evidence type="ECO:0000313" key="2">
    <source>
        <dbReference type="Proteomes" id="UP001483337"/>
    </source>
</evidence>
<dbReference type="RefSeq" id="WP_353929409.1">
    <property type="nucleotide sequence ID" value="NZ_CP150886.1"/>
</dbReference>
<dbReference type="Proteomes" id="UP001483337">
    <property type="component" value="Chromosome"/>
</dbReference>
<organism evidence="1 2">
    <name type="scientific">Okeanomitos corallinicola TIOX110</name>
    <dbReference type="NCBI Taxonomy" id="3133117"/>
    <lineage>
        <taxon>Bacteria</taxon>
        <taxon>Bacillati</taxon>
        <taxon>Cyanobacteriota</taxon>
        <taxon>Cyanophyceae</taxon>
        <taxon>Nostocales</taxon>
        <taxon>Aphanizomenonaceae</taxon>
        <taxon>Okeanomitos</taxon>
    </lineage>
</organism>
<protein>
    <recommendedName>
        <fullName evidence="3">ApeA N-terminal domain-containing protein</fullName>
    </recommendedName>
</protein>
<keyword evidence="2" id="KW-1185">Reference proteome</keyword>
<accession>A0ABZ2UNX3</accession>